<dbReference type="CDD" id="cd07018">
    <property type="entry name" value="S49_SppA_67K_type"/>
    <property type="match status" value="1"/>
</dbReference>
<dbReference type="GO" id="GO:0016020">
    <property type="term" value="C:membrane"/>
    <property type="evidence" value="ECO:0007669"/>
    <property type="project" value="InterPro"/>
</dbReference>
<sequence>MAFAKLVWRLLVGIKDALVLLAMLAFFGGLYAAMSVRPALPQVKEGALVIDFKGAIVEELPKADLESLLSGDGDTPQLRERDVLRALKGAAKDSKIKAVVLDFSKFSGAGFVHASEIGAAIDEVRAAKKPVLAFGAMYDNAGLLIASHASEIWVDPLGGAYVEGMGGQRLYYGKLLEKLKITAHVFRVGTYKDYVEPYLRDGMSDPSREANKALLGAIFGQWRDNIVKARPKAQVDKVAADPVGWFKAAGGDAAKAALNAGLVDKIGNHAEFGAAAAKIVGKDSQDTQPGGYSHTPMGTWLAANPASTDGKAIGVVTIAGAITDGTAGPGSAGGERIVKLIDSAEKKDLAALVIRVDSPGGSVVGSEAIRAAILRQKARGLPVVISMANMAASGGYWVSTPGSRIFAEPGTITGSIGIFAVIPSFERVLADWGVKGDGVRTGPLAGQPDVLTGFTPEIEQVLQANIEAGYSRFINLVAQSRHKTPAQVDTIAQGRVWDGGTARQIGLVDQFGGLDDALAYAAKEAKLDPDGWHAAFLGEDAGTLRQVVDQFRQNGDDASEEEEDSAMGHDWAGMIAMRQRQQLGMAISDTLHMLGSGGAQAYCLECMGNTSALASPRPAVAGQQGWMLKILRWIAG</sequence>
<dbReference type="Pfam" id="PF01343">
    <property type="entry name" value="Peptidase_S49"/>
    <property type="match status" value="2"/>
</dbReference>
<dbReference type="Gene3D" id="3.90.226.10">
    <property type="entry name" value="2-enoyl-CoA Hydratase, Chain A, domain 1"/>
    <property type="match status" value="2"/>
</dbReference>
<dbReference type="InterPro" id="IPR004634">
    <property type="entry name" value="Pept_S49_pIV"/>
</dbReference>
<reference evidence="7 8" key="1">
    <citation type="submission" date="2019-01" db="EMBL/GenBank/DDBJ databases">
        <authorList>
            <person name="Chen W.-M."/>
        </authorList>
    </citation>
    <scope>NUCLEOTIDE SEQUENCE [LARGE SCALE GENOMIC DNA]</scope>
    <source>
        <strain evidence="7 8">FSY-9</strain>
    </source>
</reference>
<evidence type="ECO:0000256" key="4">
    <source>
        <dbReference type="ARBA" id="ARBA00022825"/>
    </source>
</evidence>
<proteinExistence type="inferred from homology"/>
<keyword evidence="2" id="KW-0645">Protease</keyword>
<dbReference type="PANTHER" id="PTHR33209:SF1">
    <property type="entry name" value="PEPTIDASE S49 DOMAIN-CONTAINING PROTEIN"/>
    <property type="match status" value="1"/>
</dbReference>
<dbReference type="EMBL" id="SACO01000005">
    <property type="protein sequence ID" value="RVU05317.1"/>
    <property type="molecule type" value="Genomic_DNA"/>
</dbReference>
<keyword evidence="3" id="KW-0378">Hydrolase</keyword>
<feature type="domain" description="Peptidase S49" evidence="6">
    <location>
        <begin position="376"/>
        <end position="527"/>
    </location>
</feature>
<comment type="caution">
    <text evidence="7">The sequence shown here is derived from an EMBL/GenBank/DDBJ whole genome shotgun (WGS) entry which is preliminary data.</text>
</comment>
<keyword evidence="4" id="KW-0720">Serine protease</keyword>
<protein>
    <submittedName>
        <fullName evidence="7">Signal peptide peptidase SppA</fullName>
    </submittedName>
</protein>
<dbReference type="InterPro" id="IPR029045">
    <property type="entry name" value="ClpP/crotonase-like_dom_sf"/>
</dbReference>
<dbReference type="RefSeq" id="WP_127708239.1">
    <property type="nucleotide sequence ID" value="NZ_SACO01000005.1"/>
</dbReference>
<keyword evidence="8" id="KW-1185">Reference proteome</keyword>
<dbReference type="GO" id="GO:0006465">
    <property type="term" value="P:signal peptide processing"/>
    <property type="evidence" value="ECO:0007669"/>
    <property type="project" value="InterPro"/>
</dbReference>
<dbReference type="Proteomes" id="UP000282837">
    <property type="component" value="Unassembled WGS sequence"/>
</dbReference>
<dbReference type="InterPro" id="IPR047217">
    <property type="entry name" value="S49_SppA_67K_type_N"/>
</dbReference>
<feature type="domain" description="Peptidase S49" evidence="6">
    <location>
        <begin position="125"/>
        <end position="277"/>
    </location>
</feature>
<evidence type="ECO:0000259" key="6">
    <source>
        <dbReference type="Pfam" id="PF01343"/>
    </source>
</evidence>
<name>A0A3S2VDK8_9SPHN</name>
<comment type="similarity">
    <text evidence="1">Belongs to the peptidase S49 family.</text>
</comment>
<evidence type="ECO:0000256" key="3">
    <source>
        <dbReference type="ARBA" id="ARBA00022801"/>
    </source>
</evidence>
<dbReference type="Gene3D" id="6.20.330.10">
    <property type="match status" value="1"/>
</dbReference>
<evidence type="ECO:0000313" key="8">
    <source>
        <dbReference type="Proteomes" id="UP000282837"/>
    </source>
</evidence>
<dbReference type="InterPro" id="IPR002142">
    <property type="entry name" value="Peptidase_S49"/>
</dbReference>
<dbReference type="AlphaFoldDB" id="A0A3S2VDK8"/>
<dbReference type="SUPFAM" id="SSF52096">
    <property type="entry name" value="ClpP/crotonase"/>
    <property type="match status" value="2"/>
</dbReference>
<feature type="active site" description="Nucleophile" evidence="5">
    <location>
        <position position="393"/>
    </location>
</feature>
<dbReference type="PIRSF" id="PIRSF001217">
    <property type="entry name" value="Protease_4_SppA"/>
    <property type="match status" value="1"/>
</dbReference>
<evidence type="ECO:0000256" key="2">
    <source>
        <dbReference type="ARBA" id="ARBA00022670"/>
    </source>
</evidence>
<evidence type="ECO:0000256" key="1">
    <source>
        <dbReference type="ARBA" id="ARBA00008683"/>
    </source>
</evidence>
<organism evidence="7 8">
    <name type="scientific">Novosphingobium umbonatum</name>
    <dbReference type="NCBI Taxonomy" id="1908524"/>
    <lineage>
        <taxon>Bacteria</taxon>
        <taxon>Pseudomonadati</taxon>
        <taxon>Pseudomonadota</taxon>
        <taxon>Alphaproteobacteria</taxon>
        <taxon>Sphingomonadales</taxon>
        <taxon>Sphingomonadaceae</taxon>
        <taxon>Novosphingobium</taxon>
    </lineage>
</organism>
<accession>A0A3S2VDK8</accession>
<dbReference type="NCBIfam" id="TIGR00705">
    <property type="entry name" value="SppA_67K"/>
    <property type="match status" value="1"/>
</dbReference>
<dbReference type="PANTHER" id="PTHR33209">
    <property type="entry name" value="PROTEASE 4"/>
    <property type="match status" value="1"/>
</dbReference>
<dbReference type="CDD" id="cd07023">
    <property type="entry name" value="S49_Sppa_N_C"/>
    <property type="match status" value="1"/>
</dbReference>
<evidence type="ECO:0000256" key="5">
    <source>
        <dbReference type="PIRSR" id="PIRSR001217-1"/>
    </source>
</evidence>
<dbReference type="InterPro" id="IPR047272">
    <property type="entry name" value="S49_SppA_C"/>
</dbReference>
<dbReference type="GO" id="GO:0008236">
    <property type="term" value="F:serine-type peptidase activity"/>
    <property type="evidence" value="ECO:0007669"/>
    <property type="project" value="UniProtKB-KW"/>
</dbReference>
<gene>
    <name evidence="7" type="primary">sppA</name>
    <name evidence="7" type="ORF">EOE18_08350</name>
</gene>
<dbReference type="OrthoDB" id="9764363at2"/>
<feature type="active site" description="Proton donor/acceptor" evidence="5">
    <location>
        <position position="192"/>
    </location>
</feature>
<evidence type="ECO:0000313" key="7">
    <source>
        <dbReference type="EMBL" id="RVU05317.1"/>
    </source>
</evidence>